<dbReference type="Proteomes" id="UP000198504">
    <property type="component" value="Unassembled WGS sequence"/>
</dbReference>
<dbReference type="PROSITE" id="PS51257">
    <property type="entry name" value="PROKAR_LIPOPROTEIN"/>
    <property type="match status" value="1"/>
</dbReference>
<proteinExistence type="predicted"/>
<reference evidence="4" key="1">
    <citation type="submission" date="2016-10" db="EMBL/GenBank/DDBJ databases">
        <authorList>
            <person name="Varghese N."/>
            <person name="Submissions S."/>
        </authorList>
    </citation>
    <scope>NUCLEOTIDE SEQUENCE [LARGE SCALE GENOMIC DNA]</scope>
    <source>
        <strain evidence="4">CGMCC 4.6856</strain>
    </source>
</reference>
<evidence type="ECO:0000313" key="3">
    <source>
        <dbReference type="EMBL" id="SEP96266.1"/>
    </source>
</evidence>
<organism evidence="3 4">
    <name type="scientific">Microlunatus flavus</name>
    <dbReference type="NCBI Taxonomy" id="1036181"/>
    <lineage>
        <taxon>Bacteria</taxon>
        <taxon>Bacillati</taxon>
        <taxon>Actinomycetota</taxon>
        <taxon>Actinomycetes</taxon>
        <taxon>Propionibacteriales</taxon>
        <taxon>Propionibacteriaceae</taxon>
        <taxon>Microlunatus</taxon>
    </lineage>
</organism>
<evidence type="ECO:0008006" key="5">
    <source>
        <dbReference type="Google" id="ProtNLM"/>
    </source>
</evidence>
<accession>A0A1H9C4Z2</accession>
<protein>
    <recommendedName>
        <fullName evidence="5">Lipoprotein</fullName>
    </recommendedName>
</protein>
<evidence type="ECO:0000256" key="2">
    <source>
        <dbReference type="SAM" id="SignalP"/>
    </source>
</evidence>
<evidence type="ECO:0000313" key="4">
    <source>
        <dbReference type="Proteomes" id="UP000198504"/>
    </source>
</evidence>
<feature type="signal peptide" evidence="2">
    <location>
        <begin position="1"/>
        <end position="21"/>
    </location>
</feature>
<dbReference type="EMBL" id="FOFA01000002">
    <property type="protein sequence ID" value="SEP96266.1"/>
    <property type="molecule type" value="Genomic_DNA"/>
</dbReference>
<keyword evidence="2" id="KW-0732">Signal</keyword>
<sequence>MDRRISRALAAGVVVSLPLLAGCGGGADSGSGAPAGTSAPATSQAAAPSTSAAAPSTPASTTEPSPSSSPSTDTAADKKDVQKASEKFVTAVLTIGYPDKSYTKDYLPRLEPLMTKSGYASVKTTETEKEGTKALKQLYSQRSRSSPDLKGDTKVSDLTADSATAKISYENRAQLKQGGDWKTIKKLGKDSVTIKLVKDGGKWLVDDAK</sequence>
<keyword evidence="4" id="KW-1185">Reference proteome</keyword>
<feature type="compositionally biased region" description="Basic and acidic residues" evidence="1">
    <location>
        <begin position="145"/>
        <end position="155"/>
    </location>
</feature>
<dbReference type="AlphaFoldDB" id="A0A1H9C4Z2"/>
<feature type="compositionally biased region" description="Low complexity" evidence="1">
    <location>
        <begin position="30"/>
        <end position="74"/>
    </location>
</feature>
<name>A0A1H9C4Z2_9ACTN</name>
<feature type="region of interest" description="Disordered" evidence="1">
    <location>
        <begin position="25"/>
        <end position="81"/>
    </location>
</feature>
<gene>
    <name evidence="3" type="ORF">SAMN05421756_10276</name>
</gene>
<evidence type="ECO:0000256" key="1">
    <source>
        <dbReference type="SAM" id="MobiDB-lite"/>
    </source>
</evidence>
<feature type="region of interest" description="Disordered" evidence="1">
    <location>
        <begin position="122"/>
        <end position="157"/>
    </location>
</feature>
<feature type="chain" id="PRO_5038937810" description="Lipoprotein" evidence="2">
    <location>
        <begin position="22"/>
        <end position="209"/>
    </location>
</feature>
<dbReference type="RefSeq" id="WP_091178015.1">
    <property type="nucleotide sequence ID" value="NZ_FOFA01000002.1"/>
</dbReference>